<reference evidence="1" key="1">
    <citation type="submission" date="2022-03" db="EMBL/GenBank/DDBJ databases">
        <authorList>
            <person name="Alioto T."/>
            <person name="Alioto T."/>
            <person name="Gomez Garrido J."/>
        </authorList>
    </citation>
    <scope>NUCLEOTIDE SEQUENCE</scope>
</reference>
<accession>A0AAD1W4E3</accession>
<dbReference type="AlphaFoldDB" id="A0AAD1W4E3"/>
<evidence type="ECO:0000313" key="1">
    <source>
        <dbReference type="EMBL" id="CAH2283609.1"/>
    </source>
</evidence>
<organism evidence="1 2">
    <name type="scientific">Pelobates cultripes</name>
    <name type="common">Western spadefoot toad</name>
    <dbReference type="NCBI Taxonomy" id="61616"/>
    <lineage>
        <taxon>Eukaryota</taxon>
        <taxon>Metazoa</taxon>
        <taxon>Chordata</taxon>
        <taxon>Craniata</taxon>
        <taxon>Vertebrata</taxon>
        <taxon>Euteleostomi</taxon>
        <taxon>Amphibia</taxon>
        <taxon>Batrachia</taxon>
        <taxon>Anura</taxon>
        <taxon>Pelobatoidea</taxon>
        <taxon>Pelobatidae</taxon>
        <taxon>Pelobates</taxon>
    </lineage>
</organism>
<dbReference type="Proteomes" id="UP001295444">
    <property type="component" value="Chromosome 04"/>
</dbReference>
<sequence length="53" mass="5823">GDCPVLASMQVRATQAAENCRDPHKIAAKAFLTTTCDAKSDLDTRLDRILENF</sequence>
<dbReference type="EMBL" id="OW240915">
    <property type="protein sequence ID" value="CAH2283609.1"/>
    <property type="molecule type" value="Genomic_DNA"/>
</dbReference>
<keyword evidence="2" id="KW-1185">Reference proteome</keyword>
<protein>
    <submittedName>
        <fullName evidence="1">Uncharacterized protein</fullName>
    </submittedName>
</protein>
<gene>
    <name evidence="1" type="ORF">PECUL_23A047665</name>
</gene>
<evidence type="ECO:0000313" key="2">
    <source>
        <dbReference type="Proteomes" id="UP001295444"/>
    </source>
</evidence>
<feature type="non-terminal residue" evidence="1">
    <location>
        <position position="1"/>
    </location>
</feature>
<proteinExistence type="predicted"/>
<name>A0AAD1W4E3_PELCU</name>